<evidence type="ECO:0000313" key="3">
    <source>
        <dbReference type="EMBL" id="TVM19501.1"/>
    </source>
</evidence>
<dbReference type="Pfam" id="PF00534">
    <property type="entry name" value="Glycos_transf_1"/>
    <property type="match status" value="1"/>
</dbReference>
<feature type="domain" description="Glycosyl transferase family 1" evidence="1">
    <location>
        <begin position="231"/>
        <end position="389"/>
    </location>
</feature>
<dbReference type="AlphaFoldDB" id="A0A7M3MJK5"/>
<dbReference type="SUPFAM" id="SSF53756">
    <property type="entry name" value="UDP-Glycosyltransferase/glycogen phosphorylase"/>
    <property type="match status" value="1"/>
</dbReference>
<evidence type="ECO:0008006" key="5">
    <source>
        <dbReference type="Google" id="ProtNLM"/>
    </source>
</evidence>
<reference evidence="3 4" key="1">
    <citation type="submission" date="2018-06" db="EMBL/GenBank/DDBJ databases">
        <title>Complete genome of Desulfovibrio indonesiensis P37SLT.</title>
        <authorList>
            <person name="Crispim J.S."/>
            <person name="Vidigal P.M.P."/>
            <person name="Silva L.C.F."/>
            <person name="Laguardia C.N."/>
            <person name="Araujo L.C."/>
            <person name="Dias R.S."/>
            <person name="Sousa M.P."/>
            <person name="Paula S.O."/>
            <person name="Silva C."/>
        </authorList>
    </citation>
    <scope>NUCLEOTIDE SEQUENCE [LARGE SCALE GENOMIC DNA]</scope>
    <source>
        <strain evidence="3 4">P37SLT</strain>
    </source>
</reference>
<dbReference type="GO" id="GO:0016757">
    <property type="term" value="F:glycosyltransferase activity"/>
    <property type="evidence" value="ECO:0007669"/>
    <property type="project" value="InterPro"/>
</dbReference>
<dbReference type="InterPro" id="IPR050194">
    <property type="entry name" value="Glycosyltransferase_grp1"/>
</dbReference>
<evidence type="ECO:0000313" key="4">
    <source>
        <dbReference type="Proteomes" id="UP000448292"/>
    </source>
</evidence>
<dbReference type="InterPro" id="IPR028098">
    <property type="entry name" value="Glyco_trans_4-like_N"/>
</dbReference>
<keyword evidence="4" id="KW-1185">Reference proteome</keyword>
<organism evidence="3 4">
    <name type="scientific">Oceanidesulfovibrio indonesiensis</name>
    <dbReference type="NCBI Taxonomy" id="54767"/>
    <lineage>
        <taxon>Bacteria</taxon>
        <taxon>Pseudomonadati</taxon>
        <taxon>Thermodesulfobacteriota</taxon>
        <taxon>Desulfovibrionia</taxon>
        <taxon>Desulfovibrionales</taxon>
        <taxon>Desulfovibrionaceae</taxon>
        <taxon>Oceanidesulfovibrio</taxon>
    </lineage>
</organism>
<dbReference type="PANTHER" id="PTHR45947:SF3">
    <property type="entry name" value="SULFOQUINOVOSYL TRANSFERASE SQD2"/>
    <property type="match status" value="1"/>
</dbReference>
<name>A0A7M3MJK5_9BACT</name>
<sequence length="412" mass="46526">MKILLVNKYHYVTGGPESYMFNVMEKLEDLGHEVYPLCLDVEGNIKSEYSRYFIRSPYPGKKSHHAAGGGPLVAAKLFFRSIYSVEAARKAQQMISDYDIDVVYCLNIANYISPSVIHVGRKNGKRVLHRLSDYNLLCPQQYFFKNRQVCLECKGNLLRAIPDRCVKQSLAATVGRVISMKLHRLMKLYEQVDAFVCPSSFMRDQLVDMGFGEDKVHYLPSLVNVEKRLDEKDLRTERSFVLYLGRLSAEKGLDCLLDAMDMEGNESIPLVLAGAGPDYEALTEQAKGLKNRNIEFRGFVEREELDDLLRRSAFTVAPSIWHDNAPMSVFESLAAGKPIIATPLGGLRDQVGNEEAGLFAEPNDALSLGRAINRLWHDDALRATLSRGALNRFRTHFDPDMHMQALLKLMNA</sequence>
<dbReference type="RefSeq" id="WP_144301860.1">
    <property type="nucleotide sequence ID" value="NZ_QMIE01000002.1"/>
</dbReference>
<proteinExistence type="predicted"/>
<dbReference type="Proteomes" id="UP000448292">
    <property type="component" value="Unassembled WGS sequence"/>
</dbReference>
<dbReference type="InterPro" id="IPR001296">
    <property type="entry name" value="Glyco_trans_1"/>
</dbReference>
<gene>
    <name evidence="3" type="ORF">DPQ33_03850</name>
</gene>
<dbReference type="OrthoDB" id="267270at2"/>
<evidence type="ECO:0000259" key="2">
    <source>
        <dbReference type="Pfam" id="PF13579"/>
    </source>
</evidence>
<accession>A0A7M3MJK5</accession>
<dbReference type="PANTHER" id="PTHR45947">
    <property type="entry name" value="SULFOQUINOVOSYL TRANSFERASE SQD2"/>
    <property type="match status" value="1"/>
</dbReference>
<dbReference type="EMBL" id="QMIE01000002">
    <property type="protein sequence ID" value="TVM19501.1"/>
    <property type="molecule type" value="Genomic_DNA"/>
</dbReference>
<dbReference type="Pfam" id="PF13579">
    <property type="entry name" value="Glyco_trans_4_4"/>
    <property type="match status" value="1"/>
</dbReference>
<comment type="caution">
    <text evidence="3">The sequence shown here is derived from an EMBL/GenBank/DDBJ whole genome shotgun (WGS) entry which is preliminary data.</text>
</comment>
<evidence type="ECO:0000259" key="1">
    <source>
        <dbReference type="Pfam" id="PF00534"/>
    </source>
</evidence>
<feature type="domain" description="Glycosyltransferase subfamily 4-like N-terminal" evidence="2">
    <location>
        <begin position="14"/>
        <end position="220"/>
    </location>
</feature>
<dbReference type="Gene3D" id="3.40.50.2000">
    <property type="entry name" value="Glycogen Phosphorylase B"/>
    <property type="match status" value="2"/>
</dbReference>
<protein>
    <recommendedName>
        <fullName evidence="5">Glycosyltransferase family 1 protein</fullName>
    </recommendedName>
</protein>
<dbReference type="CDD" id="cd03801">
    <property type="entry name" value="GT4_PimA-like"/>
    <property type="match status" value="1"/>
</dbReference>